<gene>
    <name evidence="2" type="ORF">Anapl_08902</name>
</gene>
<feature type="compositionally biased region" description="Polar residues" evidence="1">
    <location>
        <begin position="457"/>
        <end position="466"/>
    </location>
</feature>
<dbReference type="AlphaFoldDB" id="R0LFH6"/>
<protein>
    <submittedName>
        <fullName evidence="2">Uncharacterized protein</fullName>
    </submittedName>
</protein>
<keyword evidence="3" id="KW-1185">Reference proteome</keyword>
<feature type="region of interest" description="Disordered" evidence="1">
    <location>
        <begin position="427"/>
        <end position="499"/>
    </location>
</feature>
<organism evidence="2 3">
    <name type="scientific">Anas platyrhynchos</name>
    <name type="common">Mallard</name>
    <name type="synonym">Anas boschas</name>
    <dbReference type="NCBI Taxonomy" id="8839"/>
    <lineage>
        <taxon>Eukaryota</taxon>
        <taxon>Metazoa</taxon>
        <taxon>Chordata</taxon>
        <taxon>Craniata</taxon>
        <taxon>Vertebrata</taxon>
        <taxon>Euteleostomi</taxon>
        <taxon>Archelosauria</taxon>
        <taxon>Archosauria</taxon>
        <taxon>Dinosauria</taxon>
        <taxon>Saurischia</taxon>
        <taxon>Theropoda</taxon>
        <taxon>Coelurosauria</taxon>
        <taxon>Aves</taxon>
        <taxon>Neognathae</taxon>
        <taxon>Galloanserae</taxon>
        <taxon>Anseriformes</taxon>
        <taxon>Anatidae</taxon>
        <taxon>Anatinae</taxon>
        <taxon>Anas</taxon>
    </lineage>
</organism>
<evidence type="ECO:0000256" key="1">
    <source>
        <dbReference type="SAM" id="MobiDB-lite"/>
    </source>
</evidence>
<proteinExistence type="predicted"/>
<dbReference type="EMBL" id="KB742797">
    <property type="protein sequence ID" value="EOB04369.1"/>
    <property type="molecule type" value="Genomic_DNA"/>
</dbReference>
<evidence type="ECO:0000313" key="2">
    <source>
        <dbReference type="EMBL" id="EOB04369.1"/>
    </source>
</evidence>
<feature type="region of interest" description="Disordered" evidence="1">
    <location>
        <begin position="293"/>
        <end position="315"/>
    </location>
</feature>
<accession>R0LFH6</accession>
<name>R0LFH6_ANAPL</name>
<sequence>MLSGKLPTLCQLTGVLAAGKSSFLQAAAATTCCEERAHDPFVRICAKGEKEHIFTSRTWHIYGFLEEVVREAMEGEMLRVAGRQQNIEQRDCIRQGQKHTVVLRIKLMKRDRVSVQERLRLRYMVLSLHTLAQGVLEHGLGLARSTAERLEQPEEYRFLRKVAATSTRADCETQHVFSHTEALVLKVIPKSSLTIAYPVPIAERMELKTSRNMSFGHDHGRDFFHVWNFSYLTRAKANESFGSVWGALAVLHTNDSCRLSVGSTTFGVLKVTKEKETKSPLLAQTERAAGKTAQADGLQWADRSPTEPCKRSPVPEQFPSHSYQYRANAGGKMMCKNVVKTAISLDMQMLSNIIGDFEAIDRQILFTCKESLEVLPVPGGAVVPGAGGCTRLLDLACKGGGSKQDKENYPLLKELNQLRDGTELSASNWHRQRDIGTAPGSRPRRSWLRRSHDTRQGSKFGSTSKLTPVARDNLGSLSQVTAGTPEPPRSFGDEPVAAGQQLPSPWLLRDGCSRSLSSSVGNSVIAEIGTVAWNEI</sequence>
<evidence type="ECO:0000313" key="3">
    <source>
        <dbReference type="Proteomes" id="UP000296049"/>
    </source>
</evidence>
<reference evidence="3" key="1">
    <citation type="journal article" date="2013" name="Nat. Genet.">
        <title>The duck genome and transcriptome provide insight into an avian influenza virus reservoir species.</title>
        <authorList>
            <person name="Huang Y."/>
            <person name="Li Y."/>
            <person name="Burt D.W."/>
            <person name="Chen H."/>
            <person name="Zhang Y."/>
            <person name="Qian W."/>
            <person name="Kim H."/>
            <person name="Gan S."/>
            <person name="Zhao Y."/>
            <person name="Li J."/>
            <person name="Yi K."/>
            <person name="Feng H."/>
            <person name="Zhu P."/>
            <person name="Li B."/>
            <person name="Liu Q."/>
            <person name="Fairley S."/>
            <person name="Magor K.E."/>
            <person name="Du Z."/>
            <person name="Hu X."/>
            <person name="Goodman L."/>
            <person name="Tafer H."/>
            <person name="Vignal A."/>
            <person name="Lee T."/>
            <person name="Kim K.W."/>
            <person name="Sheng Z."/>
            <person name="An Y."/>
            <person name="Searle S."/>
            <person name="Herrero J."/>
            <person name="Groenen M.A."/>
            <person name="Crooijmans R.P."/>
            <person name="Faraut T."/>
            <person name="Cai Q."/>
            <person name="Webster R.G."/>
            <person name="Aldridge J.R."/>
            <person name="Warren W.C."/>
            <person name="Bartschat S."/>
            <person name="Kehr S."/>
            <person name="Marz M."/>
            <person name="Stadler P.F."/>
            <person name="Smith J."/>
            <person name="Kraus R.H."/>
            <person name="Zhao Y."/>
            <person name="Ren L."/>
            <person name="Fei J."/>
            <person name="Morisson M."/>
            <person name="Kaiser P."/>
            <person name="Griffin D.K."/>
            <person name="Rao M."/>
            <person name="Pitel F."/>
            <person name="Wang J."/>
            <person name="Li N."/>
        </authorList>
    </citation>
    <scope>NUCLEOTIDE SEQUENCE [LARGE SCALE GENOMIC DNA]</scope>
</reference>
<dbReference type="Proteomes" id="UP000296049">
    <property type="component" value="Unassembled WGS sequence"/>
</dbReference>